<evidence type="ECO:0000256" key="5">
    <source>
        <dbReference type="ARBA" id="ARBA00023444"/>
    </source>
</evidence>
<evidence type="ECO:0000313" key="10">
    <source>
        <dbReference type="Proteomes" id="UP000035704"/>
    </source>
</evidence>
<dbReference type="Proteomes" id="UP000035704">
    <property type="component" value="Chromosome"/>
</dbReference>
<keyword evidence="2" id="KW-0238">DNA-binding</keyword>
<keyword evidence="1" id="KW-0805">Transcription regulation</keyword>
<dbReference type="InterPro" id="IPR019885">
    <property type="entry name" value="Tscrpt_reg_HTH_AsnC-type_CS"/>
</dbReference>
<keyword evidence="3" id="KW-0804">Transcription</keyword>
<dbReference type="SUPFAM" id="SSF46785">
    <property type="entry name" value="Winged helix' DNA-binding domain"/>
    <property type="match status" value="1"/>
</dbReference>
<dbReference type="GO" id="GO:0043565">
    <property type="term" value="F:sequence-specific DNA binding"/>
    <property type="evidence" value="ECO:0007669"/>
    <property type="project" value="InterPro"/>
</dbReference>
<dbReference type="InterPro" id="IPR050684">
    <property type="entry name" value="HTH-Siroheme_Decarb"/>
</dbReference>
<dbReference type="STRING" id="84022.CACET_c33620"/>
<evidence type="ECO:0000256" key="1">
    <source>
        <dbReference type="ARBA" id="ARBA00023015"/>
    </source>
</evidence>
<evidence type="ECO:0000256" key="6">
    <source>
        <dbReference type="ARBA" id="ARBA00023457"/>
    </source>
</evidence>
<dbReference type="PANTHER" id="PTHR43413">
    <property type="entry name" value="TRANSCRIPTIONAL REGULATOR, ASNC FAMILY"/>
    <property type="match status" value="1"/>
</dbReference>
<dbReference type="PATRIC" id="fig|84022.5.peg.3553"/>
<evidence type="ECO:0000313" key="9">
    <source>
        <dbReference type="EMBL" id="AKL96805.1"/>
    </source>
</evidence>
<accession>A0A0D8IB93</accession>
<dbReference type="RefSeq" id="WP_044824234.1">
    <property type="nucleotide sequence ID" value="NZ_CP009687.1"/>
</dbReference>
<dbReference type="PROSITE" id="PS50956">
    <property type="entry name" value="HTH_ASNC_2"/>
    <property type="match status" value="1"/>
</dbReference>
<comment type="catalytic activity">
    <reaction evidence="8">
        <text>siroheme + 2 H(+) = 12,18-didecarboxysiroheme + 2 CO2</text>
        <dbReference type="Rhea" id="RHEA:19093"/>
        <dbReference type="ChEBI" id="CHEBI:15378"/>
        <dbReference type="ChEBI" id="CHEBI:16526"/>
        <dbReference type="ChEBI" id="CHEBI:60052"/>
        <dbReference type="ChEBI" id="CHEBI:140497"/>
        <dbReference type="EC" id="4.1.1.111"/>
    </reaction>
</comment>
<dbReference type="Pfam" id="PF22451">
    <property type="entry name" value="NirdL-like_HTH"/>
    <property type="match status" value="1"/>
</dbReference>
<dbReference type="InterPro" id="IPR053953">
    <property type="entry name" value="NirdL-like_HTH"/>
</dbReference>
<evidence type="ECO:0000256" key="4">
    <source>
        <dbReference type="ARBA" id="ARBA00023239"/>
    </source>
</evidence>
<dbReference type="InterPro" id="IPR019888">
    <property type="entry name" value="Tscrpt_reg_AsnC-like"/>
</dbReference>
<keyword evidence="4" id="KW-0456">Lyase</keyword>
<reference evidence="9 10" key="1">
    <citation type="submission" date="2014-10" db="EMBL/GenBank/DDBJ databases">
        <title>Genome sequence of Clostridium aceticum DSM 1496.</title>
        <authorList>
            <person name="Poehlein A."/>
            <person name="Schiel-Bengelsdorf B."/>
            <person name="Gottschalk G."/>
            <person name="Duerre P."/>
            <person name="Daniel R."/>
        </authorList>
    </citation>
    <scope>NUCLEOTIDE SEQUENCE [LARGE SCALE GENOMIC DNA]</scope>
    <source>
        <strain evidence="9 10">DSM 1496</strain>
    </source>
</reference>
<evidence type="ECO:0000256" key="8">
    <source>
        <dbReference type="ARBA" id="ARBA00048470"/>
    </source>
</evidence>
<dbReference type="SMART" id="SM00344">
    <property type="entry name" value="HTH_ASNC"/>
    <property type="match status" value="1"/>
</dbReference>
<dbReference type="PANTHER" id="PTHR43413:SF1">
    <property type="entry name" value="SIROHEME DECARBOXYLASE NIRL SUBUNIT"/>
    <property type="match status" value="1"/>
</dbReference>
<dbReference type="InterPro" id="IPR040523">
    <property type="entry name" value="AsnC_trans_reg2"/>
</dbReference>
<dbReference type="EC" id="4.1.1.111" evidence="7"/>
<dbReference type="PROSITE" id="PS00519">
    <property type="entry name" value="HTH_ASNC_1"/>
    <property type="match status" value="1"/>
</dbReference>
<dbReference type="KEGG" id="cace:CACET_c33620"/>
<evidence type="ECO:0000256" key="2">
    <source>
        <dbReference type="ARBA" id="ARBA00023125"/>
    </source>
</evidence>
<proteinExistence type="inferred from homology"/>
<protein>
    <recommendedName>
        <fullName evidence="7">siroheme decarboxylase</fullName>
        <ecNumber evidence="7">4.1.1.111</ecNumber>
    </recommendedName>
</protein>
<organism evidence="9 10">
    <name type="scientific">Clostridium aceticum</name>
    <dbReference type="NCBI Taxonomy" id="84022"/>
    <lineage>
        <taxon>Bacteria</taxon>
        <taxon>Bacillati</taxon>
        <taxon>Bacillota</taxon>
        <taxon>Clostridia</taxon>
        <taxon>Eubacteriales</taxon>
        <taxon>Clostridiaceae</taxon>
        <taxon>Clostridium</taxon>
    </lineage>
</organism>
<evidence type="ECO:0000256" key="7">
    <source>
        <dbReference type="ARBA" id="ARBA00023471"/>
    </source>
</evidence>
<dbReference type="OrthoDB" id="9806536at2"/>
<dbReference type="InterPro" id="IPR000485">
    <property type="entry name" value="AsnC-type_HTH_dom"/>
</dbReference>
<keyword evidence="10" id="KW-1185">Reference proteome</keyword>
<sequence>MDMLDKKLLTLLQSDFPISHRPYADLGEQLGITEEEVIKRISELKEEGIIRRVGGVFDSRKLGYYSTLCALQVPEEQVPQVADVINTFPEVTHNYIRNHDYNMWFTLIGPSKEYVEKRIEEIQQKTRAEEIMNLPAVNFFKVNVKFNL</sequence>
<gene>
    <name evidence="9" type="ORF">CACET_c33620</name>
</gene>
<name>A0A0D8IB93_9CLOT</name>
<dbReference type="InterPro" id="IPR036390">
    <property type="entry name" value="WH_DNA-bd_sf"/>
</dbReference>
<evidence type="ECO:0000256" key="3">
    <source>
        <dbReference type="ARBA" id="ARBA00023163"/>
    </source>
</evidence>
<dbReference type="InterPro" id="IPR036388">
    <property type="entry name" value="WH-like_DNA-bd_sf"/>
</dbReference>
<dbReference type="EMBL" id="CP009687">
    <property type="protein sequence ID" value="AKL96805.1"/>
    <property type="molecule type" value="Genomic_DNA"/>
</dbReference>
<comment type="similarity">
    <text evidence="6">Belongs to the Ahb/Nir family.</text>
</comment>
<dbReference type="Gene3D" id="3.30.70.3460">
    <property type="match status" value="1"/>
</dbReference>
<comment type="pathway">
    <text evidence="5">Porphyrin-containing compound metabolism.</text>
</comment>
<dbReference type="AlphaFoldDB" id="A0A0D8IB93"/>
<dbReference type="GO" id="GO:0016829">
    <property type="term" value="F:lyase activity"/>
    <property type="evidence" value="ECO:0007669"/>
    <property type="project" value="UniProtKB-KW"/>
</dbReference>
<dbReference type="Pfam" id="PF17805">
    <property type="entry name" value="AsnC_trans_reg2"/>
    <property type="match status" value="1"/>
</dbReference>
<dbReference type="Gene3D" id="1.10.10.10">
    <property type="entry name" value="Winged helix-like DNA-binding domain superfamily/Winged helix DNA-binding domain"/>
    <property type="match status" value="1"/>
</dbReference>